<keyword evidence="1" id="KW-0472">Membrane</keyword>
<feature type="transmembrane region" description="Helical" evidence="1">
    <location>
        <begin position="68"/>
        <end position="90"/>
    </location>
</feature>
<gene>
    <name evidence="2" type="ORF">ODALV1_LOCUS7728</name>
</gene>
<evidence type="ECO:0000313" key="3">
    <source>
        <dbReference type="Proteomes" id="UP001642540"/>
    </source>
</evidence>
<dbReference type="EMBL" id="CAXLJM020000024">
    <property type="protein sequence ID" value="CAL8090703.1"/>
    <property type="molecule type" value="Genomic_DNA"/>
</dbReference>
<reference evidence="2 3" key="1">
    <citation type="submission" date="2024-08" db="EMBL/GenBank/DDBJ databases">
        <authorList>
            <person name="Cucini C."/>
            <person name="Frati F."/>
        </authorList>
    </citation>
    <scope>NUCLEOTIDE SEQUENCE [LARGE SCALE GENOMIC DNA]</scope>
</reference>
<feature type="transmembrane region" description="Helical" evidence="1">
    <location>
        <begin position="12"/>
        <end position="33"/>
    </location>
</feature>
<evidence type="ECO:0000313" key="2">
    <source>
        <dbReference type="EMBL" id="CAL8090703.1"/>
    </source>
</evidence>
<feature type="transmembrane region" description="Helical" evidence="1">
    <location>
        <begin position="195"/>
        <end position="218"/>
    </location>
</feature>
<protein>
    <recommendedName>
        <fullName evidence="4">MARVEL domain-containing protein</fullName>
    </recommendedName>
</protein>
<dbReference type="Proteomes" id="UP001642540">
    <property type="component" value="Unassembled WGS sequence"/>
</dbReference>
<feature type="transmembrane region" description="Helical" evidence="1">
    <location>
        <begin position="102"/>
        <end position="123"/>
    </location>
</feature>
<comment type="caution">
    <text evidence="2">The sequence shown here is derived from an EMBL/GenBank/DDBJ whole genome shotgun (WGS) entry which is preliminary data.</text>
</comment>
<sequence length="244" mass="26661">MNNGSISRILGVFSGVVGLGLLLASIIFLIQVVSYQNPGLLYDGYPPYRGTDYNNVSYNLFGYQFDPIIAIAAIGVTMGAFQFFSSFALCCATKFKGVSAGWIGLHVLILIGAVVCFALGFYYEVYLYLYPANAAYYDANYGFIGPNGNGRLNGYSGYNGLYGFNNGVNNYNLAYNNVLRGLFGSPGYYNHTGQAYLAFLGIDIIFLLIGILGVACTLRRGKYQDRYESSGTLYKNSSPVTTRM</sequence>
<organism evidence="2 3">
    <name type="scientific">Orchesella dallaii</name>
    <dbReference type="NCBI Taxonomy" id="48710"/>
    <lineage>
        <taxon>Eukaryota</taxon>
        <taxon>Metazoa</taxon>
        <taxon>Ecdysozoa</taxon>
        <taxon>Arthropoda</taxon>
        <taxon>Hexapoda</taxon>
        <taxon>Collembola</taxon>
        <taxon>Entomobryomorpha</taxon>
        <taxon>Entomobryoidea</taxon>
        <taxon>Orchesellidae</taxon>
        <taxon>Orchesellinae</taxon>
        <taxon>Orchesella</taxon>
    </lineage>
</organism>
<keyword evidence="1" id="KW-0812">Transmembrane</keyword>
<evidence type="ECO:0008006" key="4">
    <source>
        <dbReference type="Google" id="ProtNLM"/>
    </source>
</evidence>
<proteinExistence type="predicted"/>
<name>A0ABP1Q9W1_9HEXA</name>
<evidence type="ECO:0000256" key="1">
    <source>
        <dbReference type="SAM" id="Phobius"/>
    </source>
</evidence>
<accession>A0ABP1Q9W1</accession>
<keyword evidence="1" id="KW-1133">Transmembrane helix</keyword>
<keyword evidence="3" id="KW-1185">Reference proteome</keyword>